<dbReference type="STRING" id="56857.A0A200QS19"/>
<dbReference type="InParanoid" id="A0A200QS19"/>
<proteinExistence type="predicted"/>
<dbReference type="Gene3D" id="3.10.110.10">
    <property type="entry name" value="Ubiquitin Conjugating Enzyme"/>
    <property type="match status" value="1"/>
</dbReference>
<keyword evidence="2" id="KW-1185">Reference proteome</keyword>
<dbReference type="SUPFAM" id="SSF54495">
    <property type="entry name" value="UBC-like"/>
    <property type="match status" value="1"/>
</dbReference>
<reference evidence="1 2" key="1">
    <citation type="journal article" date="2017" name="Mol. Plant">
        <title>The Genome of Medicinal Plant Macleaya cordata Provides New Insights into Benzylisoquinoline Alkaloids Metabolism.</title>
        <authorList>
            <person name="Liu X."/>
            <person name="Liu Y."/>
            <person name="Huang P."/>
            <person name="Ma Y."/>
            <person name="Qing Z."/>
            <person name="Tang Q."/>
            <person name="Cao H."/>
            <person name="Cheng P."/>
            <person name="Zheng Y."/>
            <person name="Yuan Z."/>
            <person name="Zhou Y."/>
            <person name="Liu J."/>
            <person name="Tang Z."/>
            <person name="Zhuo Y."/>
            <person name="Zhang Y."/>
            <person name="Yu L."/>
            <person name="Huang J."/>
            <person name="Yang P."/>
            <person name="Peng Q."/>
            <person name="Zhang J."/>
            <person name="Jiang W."/>
            <person name="Zhang Z."/>
            <person name="Lin K."/>
            <person name="Ro D.K."/>
            <person name="Chen X."/>
            <person name="Xiong X."/>
            <person name="Shang Y."/>
            <person name="Huang S."/>
            <person name="Zeng J."/>
        </authorList>
    </citation>
    <scope>NUCLEOTIDE SEQUENCE [LARGE SCALE GENOMIC DNA]</scope>
    <source>
        <strain evidence="2">cv. BLH2017</strain>
        <tissue evidence="1">Root</tissue>
    </source>
</reference>
<accession>A0A200QS19</accession>
<dbReference type="InterPro" id="IPR016135">
    <property type="entry name" value="UBQ-conjugating_enzyme/RWD"/>
</dbReference>
<gene>
    <name evidence="1" type="ORF">BVC80_753g13</name>
</gene>
<dbReference type="Proteomes" id="UP000195402">
    <property type="component" value="Unassembled WGS sequence"/>
</dbReference>
<name>A0A200QS19_MACCD</name>
<comment type="caution">
    <text evidence="1">The sequence shown here is derived from an EMBL/GenBank/DDBJ whole genome shotgun (WGS) entry which is preliminary data.</text>
</comment>
<dbReference type="AlphaFoldDB" id="A0A200QS19"/>
<evidence type="ECO:0000313" key="1">
    <source>
        <dbReference type="EMBL" id="OVA13243.1"/>
    </source>
</evidence>
<evidence type="ECO:0008006" key="3">
    <source>
        <dbReference type="Google" id="ProtNLM"/>
    </source>
</evidence>
<evidence type="ECO:0000313" key="2">
    <source>
        <dbReference type="Proteomes" id="UP000195402"/>
    </source>
</evidence>
<dbReference type="OrthoDB" id="19692at2759"/>
<organism evidence="1 2">
    <name type="scientific">Macleaya cordata</name>
    <name type="common">Five-seeded plume-poppy</name>
    <name type="synonym">Bocconia cordata</name>
    <dbReference type="NCBI Taxonomy" id="56857"/>
    <lineage>
        <taxon>Eukaryota</taxon>
        <taxon>Viridiplantae</taxon>
        <taxon>Streptophyta</taxon>
        <taxon>Embryophyta</taxon>
        <taxon>Tracheophyta</taxon>
        <taxon>Spermatophyta</taxon>
        <taxon>Magnoliopsida</taxon>
        <taxon>Ranunculales</taxon>
        <taxon>Papaveraceae</taxon>
        <taxon>Papaveroideae</taxon>
        <taxon>Macleaya</taxon>
    </lineage>
</organism>
<sequence>MHEPDLQLSLLDCNISTLSGIWLSFSQKILHPLSYTLLIFFEFISLGTIQQFCCRGFRVVLQGPPPPKPPTETPPTFFDYFIDFSVVYTIYPDERVCISILHAPGDDPNGYELASERWTPVHTV</sequence>
<protein>
    <recommendedName>
        <fullName evidence="3">UBC core domain-containing protein</fullName>
    </recommendedName>
</protein>
<dbReference type="EMBL" id="MVGT01001180">
    <property type="protein sequence ID" value="OVA13243.1"/>
    <property type="molecule type" value="Genomic_DNA"/>
</dbReference>